<name>A0A2I0VSB4_9ASPA</name>
<dbReference type="SUPFAM" id="SSF103473">
    <property type="entry name" value="MFS general substrate transporter"/>
    <property type="match status" value="1"/>
</dbReference>
<dbReference type="GO" id="GO:0016020">
    <property type="term" value="C:membrane"/>
    <property type="evidence" value="ECO:0007669"/>
    <property type="project" value="UniProtKB-SubCell"/>
</dbReference>
<dbReference type="InterPro" id="IPR000109">
    <property type="entry name" value="POT_fam"/>
</dbReference>
<dbReference type="PANTHER" id="PTHR11654">
    <property type="entry name" value="OLIGOPEPTIDE TRANSPORTER-RELATED"/>
    <property type="match status" value="1"/>
</dbReference>
<comment type="subcellular location">
    <subcellularLocation>
        <location evidence="1">Membrane</location>
        <topology evidence="1">Multi-pass membrane protein</topology>
    </subcellularLocation>
</comment>
<accession>A0A2I0VSB4</accession>
<evidence type="ECO:0000256" key="6">
    <source>
        <dbReference type="SAM" id="Phobius"/>
    </source>
</evidence>
<evidence type="ECO:0000256" key="4">
    <source>
        <dbReference type="ARBA" id="ARBA00022989"/>
    </source>
</evidence>
<evidence type="ECO:0000256" key="3">
    <source>
        <dbReference type="ARBA" id="ARBA00022692"/>
    </source>
</evidence>
<dbReference type="AlphaFoldDB" id="A0A2I0VSB4"/>
<keyword evidence="3 6" id="KW-0812">Transmembrane</keyword>
<dbReference type="Proteomes" id="UP000233837">
    <property type="component" value="Unassembled WGS sequence"/>
</dbReference>
<protein>
    <submittedName>
        <fullName evidence="7">Putative peptide/nitrate transporter</fullName>
    </submittedName>
</protein>
<dbReference type="Gene3D" id="1.20.1250.20">
    <property type="entry name" value="MFS general substrate transporter like domains"/>
    <property type="match status" value="1"/>
</dbReference>
<evidence type="ECO:0000313" key="7">
    <source>
        <dbReference type="EMBL" id="PKU66293.1"/>
    </source>
</evidence>
<dbReference type="InterPro" id="IPR036259">
    <property type="entry name" value="MFS_trans_sf"/>
</dbReference>
<proteinExistence type="inferred from homology"/>
<gene>
    <name evidence="7" type="ORF">MA16_Dca020595</name>
</gene>
<keyword evidence="4 6" id="KW-1133">Transmembrane helix</keyword>
<reference evidence="7 8" key="1">
    <citation type="journal article" date="2016" name="Sci. Rep.">
        <title>The Dendrobium catenatum Lindl. genome sequence provides insights into polysaccharide synthase, floral development and adaptive evolution.</title>
        <authorList>
            <person name="Zhang G.Q."/>
            <person name="Xu Q."/>
            <person name="Bian C."/>
            <person name="Tsai W.C."/>
            <person name="Yeh C.M."/>
            <person name="Liu K.W."/>
            <person name="Yoshida K."/>
            <person name="Zhang L.S."/>
            <person name="Chang S.B."/>
            <person name="Chen F."/>
            <person name="Shi Y."/>
            <person name="Su Y.Y."/>
            <person name="Zhang Y.Q."/>
            <person name="Chen L.J."/>
            <person name="Yin Y."/>
            <person name="Lin M."/>
            <person name="Huang H."/>
            <person name="Deng H."/>
            <person name="Wang Z.W."/>
            <person name="Zhu S.L."/>
            <person name="Zhao X."/>
            <person name="Deng C."/>
            <person name="Niu S.C."/>
            <person name="Huang J."/>
            <person name="Wang M."/>
            <person name="Liu G.H."/>
            <person name="Yang H.J."/>
            <person name="Xiao X.J."/>
            <person name="Hsiao Y.Y."/>
            <person name="Wu W.L."/>
            <person name="Chen Y.Y."/>
            <person name="Mitsuda N."/>
            <person name="Ohme-Takagi M."/>
            <person name="Luo Y.B."/>
            <person name="Van de Peer Y."/>
            <person name="Liu Z.J."/>
        </authorList>
    </citation>
    <scope>NUCLEOTIDE SEQUENCE [LARGE SCALE GENOMIC DNA]</scope>
    <source>
        <tissue evidence="7">The whole plant</tissue>
    </source>
</reference>
<keyword evidence="5 6" id="KW-0472">Membrane</keyword>
<keyword evidence="8" id="KW-1185">Reference proteome</keyword>
<feature type="transmembrane region" description="Helical" evidence="6">
    <location>
        <begin position="202"/>
        <end position="221"/>
    </location>
</feature>
<sequence>MASKLEMAEKRENRADPEKFVAMEGEKDGGEDEPVVEYRGWKAMPYVIGNETFEKLGTLGTASNLLVYLTTIFHMKSVAATALLQIFNGTTNLAPILGAFLSDTYLGRYYTLAFASISSLLGMFILTLTAAIKKLHPTPCNNINGEECPDASPIQLTVLYLSFLFLVIGAGGIRPCNLAFGADQFNPQTDSGRRGINSFFNWYYFTFTVAMMISCTFIIYIQSNISWTLGLGIPAVLMFFSCAFFFLGTNLYVRVKPEGSPLSNVARVLTAAYRKRKLKLSDQNQFQSLFNPPTISHEKICSTRINSLSKLEKCKRMKVSLPALEECERMKGSLPILGECEQLKGSLPALRRV</sequence>
<feature type="transmembrane region" description="Helical" evidence="6">
    <location>
        <begin position="107"/>
        <end position="128"/>
    </location>
</feature>
<evidence type="ECO:0000256" key="2">
    <source>
        <dbReference type="ARBA" id="ARBA00005982"/>
    </source>
</evidence>
<dbReference type="GO" id="GO:0022857">
    <property type="term" value="F:transmembrane transporter activity"/>
    <property type="evidence" value="ECO:0007669"/>
    <property type="project" value="InterPro"/>
</dbReference>
<reference evidence="7 8" key="2">
    <citation type="journal article" date="2017" name="Nature">
        <title>The Apostasia genome and the evolution of orchids.</title>
        <authorList>
            <person name="Zhang G.Q."/>
            <person name="Liu K.W."/>
            <person name="Li Z."/>
            <person name="Lohaus R."/>
            <person name="Hsiao Y.Y."/>
            <person name="Niu S.C."/>
            <person name="Wang J.Y."/>
            <person name="Lin Y.C."/>
            <person name="Xu Q."/>
            <person name="Chen L.J."/>
            <person name="Yoshida K."/>
            <person name="Fujiwara S."/>
            <person name="Wang Z.W."/>
            <person name="Zhang Y.Q."/>
            <person name="Mitsuda N."/>
            <person name="Wang M."/>
            <person name="Liu G.H."/>
            <person name="Pecoraro L."/>
            <person name="Huang H.X."/>
            <person name="Xiao X.J."/>
            <person name="Lin M."/>
            <person name="Wu X.Y."/>
            <person name="Wu W.L."/>
            <person name="Chen Y.Y."/>
            <person name="Chang S.B."/>
            <person name="Sakamoto S."/>
            <person name="Ohme-Takagi M."/>
            <person name="Yagi M."/>
            <person name="Zeng S.J."/>
            <person name="Shen C.Y."/>
            <person name="Yeh C.M."/>
            <person name="Luo Y.B."/>
            <person name="Tsai W.C."/>
            <person name="Van de Peer Y."/>
            <person name="Liu Z.J."/>
        </authorList>
    </citation>
    <scope>NUCLEOTIDE SEQUENCE [LARGE SCALE GENOMIC DNA]</scope>
    <source>
        <tissue evidence="7">The whole plant</tissue>
    </source>
</reference>
<organism evidence="7 8">
    <name type="scientific">Dendrobium catenatum</name>
    <dbReference type="NCBI Taxonomy" id="906689"/>
    <lineage>
        <taxon>Eukaryota</taxon>
        <taxon>Viridiplantae</taxon>
        <taxon>Streptophyta</taxon>
        <taxon>Embryophyta</taxon>
        <taxon>Tracheophyta</taxon>
        <taxon>Spermatophyta</taxon>
        <taxon>Magnoliopsida</taxon>
        <taxon>Liliopsida</taxon>
        <taxon>Asparagales</taxon>
        <taxon>Orchidaceae</taxon>
        <taxon>Epidendroideae</taxon>
        <taxon>Malaxideae</taxon>
        <taxon>Dendrobiinae</taxon>
        <taxon>Dendrobium</taxon>
    </lineage>
</organism>
<evidence type="ECO:0000256" key="1">
    <source>
        <dbReference type="ARBA" id="ARBA00004141"/>
    </source>
</evidence>
<dbReference type="EMBL" id="KZ503284">
    <property type="protein sequence ID" value="PKU66293.1"/>
    <property type="molecule type" value="Genomic_DNA"/>
</dbReference>
<evidence type="ECO:0000256" key="5">
    <source>
        <dbReference type="ARBA" id="ARBA00023136"/>
    </source>
</evidence>
<evidence type="ECO:0000313" key="8">
    <source>
        <dbReference type="Proteomes" id="UP000233837"/>
    </source>
</evidence>
<dbReference type="Pfam" id="PF00854">
    <property type="entry name" value="PTR2"/>
    <property type="match status" value="1"/>
</dbReference>
<feature type="transmembrane region" description="Helical" evidence="6">
    <location>
        <begin position="227"/>
        <end position="247"/>
    </location>
</feature>
<comment type="similarity">
    <text evidence="2">Belongs to the major facilitator superfamily. Proton-dependent oligopeptide transporter (POT/PTR) (TC 2.A.17) family.</text>
</comment>